<evidence type="ECO:0000313" key="2">
    <source>
        <dbReference type="Ensembl" id="ENSOSUP00000008476.1"/>
    </source>
</evidence>
<dbReference type="Proteomes" id="UP000694552">
    <property type="component" value="Unplaced"/>
</dbReference>
<dbReference type="Gene3D" id="3.40.50.12780">
    <property type="entry name" value="N-terminal domain of ligase-like"/>
    <property type="match status" value="1"/>
</dbReference>
<reference evidence="2" key="1">
    <citation type="submission" date="2025-08" db="UniProtKB">
        <authorList>
            <consortium name="Ensembl"/>
        </authorList>
    </citation>
    <scope>IDENTIFICATION</scope>
</reference>
<dbReference type="GO" id="GO:0006085">
    <property type="term" value="P:acetyl-CoA biosynthetic process"/>
    <property type="evidence" value="ECO:0007669"/>
    <property type="project" value="TreeGrafter"/>
</dbReference>
<organism evidence="2 3">
    <name type="scientific">Otus sunia</name>
    <name type="common">Oriental scops-owl</name>
    <dbReference type="NCBI Taxonomy" id="257818"/>
    <lineage>
        <taxon>Eukaryota</taxon>
        <taxon>Metazoa</taxon>
        <taxon>Chordata</taxon>
        <taxon>Craniata</taxon>
        <taxon>Vertebrata</taxon>
        <taxon>Euteleostomi</taxon>
        <taxon>Archelosauria</taxon>
        <taxon>Archosauria</taxon>
        <taxon>Dinosauria</taxon>
        <taxon>Saurischia</taxon>
        <taxon>Theropoda</taxon>
        <taxon>Coelurosauria</taxon>
        <taxon>Aves</taxon>
        <taxon>Neognathae</taxon>
        <taxon>Neoaves</taxon>
        <taxon>Telluraves</taxon>
        <taxon>Strigiformes</taxon>
        <taxon>Strigidae</taxon>
        <taxon>Otus</taxon>
    </lineage>
</organism>
<reference evidence="2" key="2">
    <citation type="submission" date="2025-09" db="UniProtKB">
        <authorList>
            <consortium name="Ensembl"/>
        </authorList>
    </citation>
    <scope>IDENTIFICATION</scope>
</reference>
<keyword evidence="3" id="KW-1185">Reference proteome</keyword>
<accession>A0A8C8ARW1</accession>
<dbReference type="PANTHER" id="PTHR24095">
    <property type="entry name" value="ACETYL-COENZYME A SYNTHETASE"/>
    <property type="match status" value="1"/>
</dbReference>
<sequence length="158" mass="17357">CPHGQWRTGAGAAVGGGGGLWGAKEMGMSRGRWEGAWSHGPLTAYMPEAIAFPRPKDHQGLYKVSVEQGDTFWGALGRSRLTWITPFHSVQDCDLHQGRVSWFLGGQLNVAVNCLDRHVHIAPDKVALIWEKDEPGEEVRVTYRSVLTSPCMDSPSMT</sequence>
<dbReference type="Pfam" id="PF16177">
    <property type="entry name" value="ACAS_N"/>
    <property type="match status" value="1"/>
</dbReference>
<dbReference type="GO" id="GO:0003987">
    <property type="term" value="F:acetate-CoA ligase activity"/>
    <property type="evidence" value="ECO:0007669"/>
    <property type="project" value="TreeGrafter"/>
</dbReference>
<evidence type="ECO:0000313" key="3">
    <source>
        <dbReference type="Proteomes" id="UP000694552"/>
    </source>
</evidence>
<dbReference type="InterPro" id="IPR032387">
    <property type="entry name" value="ACAS_N"/>
</dbReference>
<name>A0A8C8ARW1_9STRI</name>
<dbReference type="SUPFAM" id="SSF56801">
    <property type="entry name" value="Acetyl-CoA synthetase-like"/>
    <property type="match status" value="1"/>
</dbReference>
<protein>
    <recommendedName>
        <fullName evidence="1">Acetyl-coenzyme A synthetase N-terminal domain-containing protein</fullName>
    </recommendedName>
</protein>
<dbReference type="GO" id="GO:0005739">
    <property type="term" value="C:mitochondrion"/>
    <property type="evidence" value="ECO:0007669"/>
    <property type="project" value="TreeGrafter"/>
</dbReference>
<dbReference type="PANTHER" id="PTHR24095:SF83">
    <property type="entry name" value="ACETYL-COENZYME A SYNTHETASE"/>
    <property type="match status" value="1"/>
</dbReference>
<dbReference type="Ensembl" id="ENSOSUT00000008783.1">
    <property type="protein sequence ID" value="ENSOSUP00000008476.1"/>
    <property type="gene ID" value="ENSOSUG00000006222.1"/>
</dbReference>
<proteinExistence type="predicted"/>
<feature type="domain" description="Acetyl-coenzyme A synthetase N-terminal" evidence="1">
    <location>
        <begin position="60"/>
        <end position="114"/>
    </location>
</feature>
<evidence type="ECO:0000259" key="1">
    <source>
        <dbReference type="Pfam" id="PF16177"/>
    </source>
</evidence>
<dbReference type="AlphaFoldDB" id="A0A8C8ARW1"/>
<dbReference type="InterPro" id="IPR042099">
    <property type="entry name" value="ANL_N_sf"/>
</dbReference>